<dbReference type="STRING" id="869212.Turpa_1556"/>
<feature type="signal peptide" evidence="1">
    <location>
        <begin position="1"/>
        <end position="23"/>
    </location>
</feature>
<evidence type="ECO:0000313" key="3">
    <source>
        <dbReference type="Proteomes" id="UP000006048"/>
    </source>
</evidence>
<evidence type="ECO:0000256" key="1">
    <source>
        <dbReference type="SAM" id="SignalP"/>
    </source>
</evidence>
<dbReference type="GO" id="GO:0016788">
    <property type="term" value="F:hydrolase activity, acting on ester bonds"/>
    <property type="evidence" value="ECO:0007669"/>
    <property type="project" value="InterPro"/>
</dbReference>
<dbReference type="SUPFAM" id="SSF48537">
    <property type="entry name" value="Phospholipase C/P1 nuclease"/>
    <property type="match status" value="1"/>
</dbReference>
<evidence type="ECO:0000313" key="2">
    <source>
        <dbReference type="EMBL" id="AFM12204.1"/>
    </source>
</evidence>
<gene>
    <name evidence="2" type="ordered locus">Turpa_1556</name>
</gene>
<dbReference type="HOGENOM" id="CLU_577115_0_0_12"/>
<reference evidence="2 3" key="1">
    <citation type="submission" date="2012-06" db="EMBL/GenBank/DDBJ databases">
        <title>The complete chromosome of genome of Turneriella parva DSM 21527.</title>
        <authorList>
            <consortium name="US DOE Joint Genome Institute (JGI-PGF)"/>
            <person name="Lucas S."/>
            <person name="Han J."/>
            <person name="Lapidus A."/>
            <person name="Bruce D."/>
            <person name="Goodwin L."/>
            <person name="Pitluck S."/>
            <person name="Peters L."/>
            <person name="Kyrpides N."/>
            <person name="Mavromatis K."/>
            <person name="Ivanova N."/>
            <person name="Mikhailova N."/>
            <person name="Chertkov O."/>
            <person name="Detter J.C."/>
            <person name="Tapia R."/>
            <person name="Han C."/>
            <person name="Land M."/>
            <person name="Hauser L."/>
            <person name="Markowitz V."/>
            <person name="Cheng J.-F."/>
            <person name="Hugenholtz P."/>
            <person name="Woyke T."/>
            <person name="Wu D."/>
            <person name="Gronow S."/>
            <person name="Wellnitz S."/>
            <person name="Brambilla E."/>
            <person name="Klenk H.-P."/>
            <person name="Eisen J.A."/>
        </authorList>
    </citation>
    <scope>NUCLEOTIDE SEQUENCE [LARGE SCALE GENOMIC DNA]</scope>
    <source>
        <strain evidence="3">ATCC BAA-1111 / DSM 21527 / NCTC 11395 / H</strain>
    </source>
</reference>
<dbReference type="AlphaFoldDB" id="I4B4J7"/>
<dbReference type="PATRIC" id="fig|869212.3.peg.1551"/>
<keyword evidence="3" id="KW-1185">Reference proteome</keyword>
<dbReference type="Gene3D" id="1.10.575.10">
    <property type="entry name" value="P1 Nuclease"/>
    <property type="match status" value="1"/>
</dbReference>
<dbReference type="EMBL" id="CP002959">
    <property type="protein sequence ID" value="AFM12204.1"/>
    <property type="molecule type" value="Genomic_DNA"/>
</dbReference>
<protein>
    <submittedName>
        <fullName evidence="2">Phospholipase C zinc-binding protein</fullName>
    </submittedName>
</protein>
<name>I4B4J7_TURPD</name>
<sequence>MKQFSALAALVAAFLMITQSTFAWSNHYLFNRAALEALPELASAPKVKVERLEDFLLKEQASLAAALDQIEAEAKEAFPKAAPRPNALAFRGGDASNIRANFLRAIRVNPGTPLGYFLQQVPGQPLAGKKSDPNTVSIFGEKDLKRKYNFYDVKIGQAVSPVEVVATAGDEPDFGLDINLFEDNDSEFGKQYGFGKQSFGNPKLYYGTQAPFHIGYYHESGIIFLAAGFLKRTYPQYRVHQFLNLARHAFKTGHPYWGYRFLGWGLHYVGDLTQPYHARVLPNYGTMGMLWINTKAMIGFDGAKNDAIDRITARHTQIEEYHYSVLAEAYRTKNLEHPMLKAVTAIDKDQTYGPFDANYIIKKLTDESYEVSDSVDTLIDESNLLKGFSEGNLLPEANQKSLAELDKVITTHMGGVGAHLRNYVRAGLK</sequence>
<organism evidence="2 3">
    <name type="scientific">Turneriella parva (strain ATCC BAA-1111 / DSM 21527 / NCTC 11395 / H)</name>
    <name type="common">Leptospira parva</name>
    <dbReference type="NCBI Taxonomy" id="869212"/>
    <lineage>
        <taxon>Bacteria</taxon>
        <taxon>Pseudomonadati</taxon>
        <taxon>Spirochaetota</taxon>
        <taxon>Spirochaetia</taxon>
        <taxon>Leptospirales</taxon>
        <taxon>Leptospiraceae</taxon>
        <taxon>Turneriella</taxon>
    </lineage>
</organism>
<keyword evidence="1" id="KW-0732">Signal</keyword>
<dbReference type="InterPro" id="IPR008947">
    <property type="entry name" value="PLipase_C/P1_nuclease_dom_sf"/>
</dbReference>
<accession>I4B4J7</accession>
<dbReference type="KEGG" id="tpx:Turpa_1556"/>
<proteinExistence type="predicted"/>
<feature type="chain" id="PRO_5003685884" evidence="1">
    <location>
        <begin position="24"/>
        <end position="429"/>
    </location>
</feature>
<dbReference type="RefSeq" id="WP_014802715.1">
    <property type="nucleotide sequence ID" value="NC_018020.1"/>
</dbReference>
<dbReference type="Proteomes" id="UP000006048">
    <property type="component" value="Chromosome"/>
</dbReference>